<dbReference type="RefSeq" id="WP_144018233.1">
    <property type="nucleotide sequence ID" value="NZ_CP173660.1"/>
</dbReference>
<feature type="domain" description="HTH-like" evidence="2">
    <location>
        <begin position="54"/>
        <end position="112"/>
    </location>
</feature>
<dbReference type="InterPro" id="IPR025948">
    <property type="entry name" value="HTH-like_dom"/>
</dbReference>
<sequence>MRLGKQRHEPKYLAIEYFYTNNGWSINWMCKQLGIARAAFYKRKHRIIPQQERENREIAELIKEYDERFSHILGYRRMTDWINHFNQTHFSRKRIHRIMKKLGIHSVIRKKKKKYNTSKPEETAEISQPRCQADFS</sequence>
<feature type="region of interest" description="Disordered" evidence="1">
    <location>
        <begin position="112"/>
        <end position="136"/>
    </location>
</feature>
<proteinExistence type="predicted"/>
<evidence type="ECO:0000313" key="4">
    <source>
        <dbReference type="Proteomes" id="UP000779049"/>
    </source>
</evidence>
<reference evidence="3 4" key="1">
    <citation type="journal article" date="2020" name="New Microbes New Infect">
        <title>Sellimonas caecigallum sp. nov., description and genome sequence of a new member of the Sellimonas genus isolated from the cecum of feral chicken.</title>
        <authorList>
            <person name="Wongkuna S."/>
            <person name="Ghimire S."/>
            <person name="Antony L."/>
            <person name="Chankhamhaengdecha S."/>
            <person name="Janvilisri T."/>
            <person name="Scaria J."/>
        </authorList>
    </citation>
    <scope>NUCLEOTIDE SEQUENCE [LARGE SCALE GENOMIC DNA]</scope>
    <source>
        <strain evidence="3 4">SW451</strain>
    </source>
</reference>
<dbReference type="Pfam" id="PF13276">
    <property type="entry name" value="HTH_21"/>
    <property type="match status" value="1"/>
</dbReference>
<keyword evidence="4" id="KW-1185">Reference proteome</keyword>
<comment type="caution">
    <text evidence="3">The sequence shown here is derived from an EMBL/GenBank/DDBJ whole genome shotgun (WGS) entry which is preliminary data.</text>
</comment>
<dbReference type="PANTHER" id="PTHR46889:SF5">
    <property type="entry name" value="INTEGRASE PROTEIN"/>
    <property type="match status" value="1"/>
</dbReference>
<dbReference type="Proteomes" id="UP000779049">
    <property type="component" value="Unassembled WGS sequence"/>
</dbReference>
<dbReference type="EMBL" id="VIRV01000001">
    <property type="protein sequence ID" value="MBY0757828.1"/>
    <property type="molecule type" value="Genomic_DNA"/>
</dbReference>
<feature type="compositionally biased region" description="Polar residues" evidence="1">
    <location>
        <begin position="125"/>
        <end position="136"/>
    </location>
</feature>
<protein>
    <submittedName>
        <fullName evidence="3">Transposase</fullName>
    </submittedName>
</protein>
<evidence type="ECO:0000259" key="2">
    <source>
        <dbReference type="Pfam" id="PF13276"/>
    </source>
</evidence>
<dbReference type="PANTHER" id="PTHR46889">
    <property type="entry name" value="TRANSPOSASE INSF FOR INSERTION SEQUENCE IS3B-RELATED"/>
    <property type="match status" value="1"/>
</dbReference>
<name>A0ABS7L464_9FIRM</name>
<evidence type="ECO:0000313" key="3">
    <source>
        <dbReference type="EMBL" id="MBY0757828.1"/>
    </source>
</evidence>
<evidence type="ECO:0000256" key="1">
    <source>
        <dbReference type="SAM" id="MobiDB-lite"/>
    </source>
</evidence>
<gene>
    <name evidence="3" type="ORF">FLB61_01715</name>
</gene>
<accession>A0ABS7L464</accession>
<organism evidence="3 4">
    <name type="scientific">Sellimonas caecigallum</name>
    <dbReference type="NCBI Taxonomy" id="2592333"/>
    <lineage>
        <taxon>Bacteria</taxon>
        <taxon>Bacillati</taxon>
        <taxon>Bacillota</taxon>
        <taxon>Clostridia</taxon>
        <taxon>Lachnospirales</taxon>
        <taxon>Lachnospiraceae</taxon>
        <taxon>Sellimonas</taxon>
    </lineage>
</organism>
<dbReference type="InterPro" id="IPR050900">
    <property type="entry name" value="Transposase_IS3/IS150/IS904"/>
</dbReference>